<feature type="transmembrane region" description="Helical" evidence="5">
    <location>
        <begin position="12"/>
        <end position="36"/>
    </location>
</feature>
<dbReference type="Gene3D" id="1.20.120.1630">
    <property type="match status" value="1"/>
</dbReference>
<protein>
    <recommendedName>
        <fullName evidence="8">Isoprenylcysteine carboxylmethyltransferase family protein</fullName>
    </recommendedName>
</protein>
<evidence type="ECO:0000256" key="2">
    <source>
        <dbReference type="ARBA" id="ARBA00022692"/>
    </source>
</evidence>
<evidence type="ECO:0000313" key="7">
    <source>
        <dbReference type="Proteomes" id="UP000662821"/>
    </source>
</evidence>
<name>A0AAJ4T4W2_9BURK</name>
<evidence type="ECO:0000256" key="5">
    <source>
        <dbReference type="SAM" id="Phobius"/>
    </source>
</evidence>
<dbReference type="EMBL" id="CP071520">
    <property type="protein sequence ID" value="QSX95522.1"/>
    <property type="molecule type" value="Genomic_DNA"/>
</dbReference>
<dbReference type="InterPro" id="IPR052527">
    <property type="entry name" value="Metal_cation-efflux_comp"/>
</dbReference>
<keyword evidence="4 5" id="KW-0472">Membrane</keyword>
<dbReference type="RefSeq" id="WP_151096678.1">
    <property type="nucleotide sequence ID" value="NZ_CP071520.1"/>
</dbReference>
<dbReference type="AlphaFoldDB" id="A0AAJ4T4W2"/>
<dbReference type="Pfam" id="PF04191">
    <property type="entry name" value="PEMT"/>
    <property type="match status" value="1"/>
</dbReference>
<feature type="transmembrane region" description="Helical" evidence="5">
    <location>
        <begin position="74"/>
        <end position="94"/>
    </location>
</feature>
<organism evidence="6 7">
    <name type="scientific">Janthinobacterium lividum</name>
    <dbReference type="NCBI Taxonomy" id="29581"/>
    <lineage>
        <taxon>Bacteria</taxon>
        <taxon>Pseudomonadati</taxon>
        <taxon>Pseudomonadota</taxon>
        <taxon>Betaproteobacteria</taxon>
        <taxon>Burkholderiales</taxon>
        <taxon>Oxalobacteraceae</taxon>
        <taxon>Janthinobacterium</taxon>
    </lineage>
</organism>
<proteinExistence type="predicted"/>
<feature type="transmembrane region" description="Helical" evidence="5">
    <location>
        <begin position="42"/>
        <end position="62"/>
    </location>
</feature>
<comment type="subcellular location">
    <subcellularLocation>
        <location evidence="1">Endomembrane system</location>
        <topology evidence="1">Multi-pass membrane protein</topology>
    </subcellularLocation>
</comment>
<reference evidence="6 7" key="1">
    <citation type="submission" date="2021-03" db="EMBL/GenBank/DDBJ databases">
        <title>Draft genome sequence of Janthinobacterium sp. strain PLB02 isolated from infected primmorphs (Lubomirskia baicalensis).</title>
        <authorList>
            <person name="Chernogor L.I."/>
            <person name="Belikov S.I."/>
            <person name="Petrushin I.S."/>
        </authorList>
    </citation>
    <scope>NUCLEOTIDE SEQUENCE [LARGE SCALE GENOMIC DNA]</scope>
    <source>
        <strain evidence="6 7">PLB02</strain>
    </source>
</reference>
<dbReference type="Proteomes" id="UP000662821">
    <property type="component" value="Chromosome"/>
</dbReference>
<gene>
    <name evidence="6" type="ORF">J3P46_23105</name>
</gene>
<evidence type="ECO:0000313" key="6">
    <source>
        <dbReference type="EMBL" id="QSX95522.1"/>
    </source>
</evidence>
<evidence type="ECO:0000256" key="3">
    <source>
        <dbReference type="ARBA" id="ARBA00022989"/>
    </source>
</evidence>
<dbReference type="InterPro" id="IPR007318">
    <property type="entry name" value="Phopholipid_MeTrfase"/>
</dbReference>
<keyword evidence="2 5" id="KW-0812">Transmembrane</keyword>
<accession>A0AAJ4T4W2</accession>
<dbReference type="PANTHER" id="PTHR43847:SF1">
    <property type="entry name" value="BLL3993 PROTEIN"/>
    <property type="match status" value="1"/>
</dbReference>
<dbReference type="PANTHER" id="PTHR43847">
    <property type="entry name" value="BLL3993 PROTEIN"/>
    <property type="match status" value="1"/>
</dbReference>
<evidence type="ECO:0000256" key="4">
    <source>
        <dbReference type="ARBA" id="ARBA00023136"/>
    </source>
</evidence>
<evidence type="ECO:0000256" key="1">
    <source>
        <dbReference type="ARBA" id="ARBA00004127"/>
    </source>
</evidence>
<feature type="transmembrane region" description="Helical" evidence="5">
    <location>
        <begin position="137"/>
        <end position="155"/>
    </location>
</feature>
<feature type="transmembrane region" description="Helical" evidence="5">
    <location>
        <begin position="100"/>
        <end position="125"/>
    </location>
</feature>
<sequence length="206" mass="23035">MHTLTTLCHSRHASLFTSIAMACLWTFFASAHVMGFLHSGDWSYLLFCAAETLAALFFIVRTAPVSVSTDAGDWLLAIGATFAPFLLSPADMAIWPSARYLLAVGSLLQIAGLLSLNRSFGLVAAQREIKTGGVYRVIRHPLYASYLISLSGYLLANTSPVNTVIYVATMSMMVMRLLREERFLSTDVRYRVYMRQVKYRLLPFIF</sequence>
<keyword evidence="3 5" id="KW-1133">Transmembrane helix</keyword>
<evidence type="ECO:0008006" key="8">
    <source>
        <dbReference type="Google" id="ProtNLM"/>
    </source>
</evidence>
<dbReference type="GO" id="GO:0012505">
    <property type="term" value="C:endomembrane system"/>
    <property type="evidence" value="ECO:0007669"/>
    <property type="project" value="UniProtKB-SubCell"/>
</dbReference>